<keyword evidence="2" id="KW-1185">Reference proteome</keyword>
<evidence type="ECO:0000313" key="2">
    <source>
        <dbReference type="Proteomes" id="UP000663828"/>
    </source>
</evidence>
<accession>A0A816C0D0</accession>
<comment type="caution">
    <text evidence="1">The sequence shown here is derived from an EMBL/GenBank/DDBJ whole genome shotgun (WGS) entry which is preliminary data.</text>
</comment>
<gene>
    <name evidence="1" type="ORF">XAT740_LOCUS49657</name>
</gene>
<protein>
    <submittedName>
        <fullName evidence="1">Uncharacterized protein</fullName>
    </submittedName>
</protein>
<sequence length="98" mass="11142">MTKIICCNQIEIIKTNTSRLNANLCYRIPGVLGIGHLYYRFVPAIDLENIAHFPDEEEVLLLPFPLFKFEQITTDPIHGNIEIALMYANSPSKSCFQA</sequence>
<dbReference type="AlphaFoldDB" id="A0A816C0D0"/>
<dbReference type="Proteomes" id="UP000663828">
    <property type="component" value="Unassembled WGS sequence"/>
</dbReference>
<name>A0A816C0D0_ADIRI</name>
<evidence type="ECO:0000313" key="1">
    <source>
        <dbReference type="EMBL" id="CAF1616692.1"/>
    </source>
</evidence>
<dbReference type="EMBL" id="CAJNOR010007410">
    <property type="protein sequence ID" value="CAF1616692.1"/>
    <property type="molecule type" value="Genomic_DNA"/>
</dbReference>
<organism evidence="1 2">
    <name type="scientific">Adineta ricciae</name>
    <name type="common">Rotifer</name>
    <dbReference type="NCBI Taxonomy" id="249248"/>
    <lineage>
        <taxon>Eukaryota</taxon>
        <taxon>Metazoa</taxon>
        <taxon>Spiralia</taxon>
        <taxon>Gnathifera</taxon>
        <taxon>Rotifera</taxon>
        <taxon>Eurotatoria</taxon>
        <taxon>Bdelloidea</taxon>
        <taxon>Adinetida</taxon>
        <taxon>Adinetidae</taxon>
        <taxon>Adineta</taxon>
    </lineage>
</organism>
<reference evidence="1" key="1">
    <citation type="submission" date="2021-02" db="EMBL/GenBank/DDBJ databases">
        <authorList>
            <person name="Nowell W R."/>
        </authorList>
    </citation>
    <scope>NUCLEOTIDE SEQUENCE</scope>
</reference>
<proteinExistence type="predicted"/>